<dbReference type="AlphaFoldDB" id="A0AAV6TSN0"/>
<evidence type="ECO:0000313" key="1">
    <source>
        <dbReference type="EMBL" id="KAG8174440.1"/>
    </source>
</evidence>
<dbReference type="Proteomes" id="UP000827092">
    <property type="component" value="Unassembled WGS sequence"/>
</dbReference>
<comment type="caution">
    <text evidence="1">The sequence shown here is derived from an EMBL/GenBank/DDBJ whole genome shotgun (WGS) entry which is preliminary data.</text>
</comment>
<protein>
    <submittedName>
        <fullName evidence="1">Uncharacterized protein</fullName>
    </submittedName>
</protein>
<gene>
    <name evidence="1" type="ORF">JTE90_014227</name>
</gene>
<dbReference type="EMBL" id="JAFNEN010001217">
    <property type="protein sequence ID" value="KAG8174440.1"/>
    <property type="molecule type" value="Genomic_DNA"/>
</dbReference>
<proteinExistence type="predicted"/>
<sequence length="234" mass="26475">MPLSRCSRGIVYINTSPADQRVRLAKTALQLQQLPPGSKDVFASGLLEHYVQRPRVLENICLADFASLFDFSKKCTSKIFVPALENDDEDAESLETVAHDGFLCWMSLDTSVVETNLRNEAAEITKTIVREKYESHRDCIERISNIYSAKQAQDVDRIIQEGIPREGDDEKHRTSGKRNQILKTSSKCSGLDMTKLIYSQMRQKMNRQPIKLSTFTSKAGLSSRIFPARTLPEC</sequence>
<keyword evidence="2" id="KW-1185">Reference proteome</keyword>
<evidence type="ECO:0000313" key="2">
    <source>
        <dbReference type="Proteomes" id="UP000827092"/>
    </source>
</evidence>
<name>A0AAV6TSN0_9ARAC</name>
<accession>A0AAV6TSN0</accession>
<organism evidence="1 2">
    <name type="scientific">Oedothorax gibbosus</name>
    <dbReference type="NCBI Taxonomy" id="931172"/>
    <lineage>
        <taxon>Eukaryota</taxon>
        <taxon>Metazoa</taxon>
        <taxon>Ecdysozoa</taxon>
        <taxon>Arthropoda</taxon>
        <taxon>Chelicerata</taxon>
        <taxon>Arachnida</taxon>
        <taxon>Araneae</taxon>
        <taxon>Araneomorphae</taxon>
        <taxon>Entelegynae</taxon>
        <taxon>Araneoidea</taxon>
        <taxon>Linyphiidae</taxon>
        <taxon>Erigoninae</taxon>
        <taxon>Oedothorax</taxon>
    </lineage>
</organism>
<reference evidence="1 2" key="1">
    <citation type="journal article" date="2022" name="Nat. Ecol. Evol.">
        <title>A masculinizing supergene underlies an exaggerated male reproductive morph in a spider.</title>
        <authorList>
            <person name="Hendrickx F."/>
            <person name="De Corte Z."/>
            <person name="Sonet G."/>
            <person name="Van Belleghem S.M."/>
            <person name="Kostlbacher S."/>
            <person name="Vangestel C."/>
        </authorList>
    </citation>
    <scope>NUCLEOTIDE SEQUENCE [LARGE SCALE GENOMIC DNA]</scope>
    <source>
        <strain evidence="1">W744_W776</strain>
    </source>
</reference>